<protein>
    <submittedName>
        <fullName evidence="8 9">Mitochondrial protein</fullName>
    </submittedName>
</protein>
<evidence type="ECO:0000313" key="9">
    <source>
        <dbReference type="EMBL" id="TYK17967.1"/>
    </source>
</evidence>
<gene>
    <name evidence="9" type="ORF">E5676_scaffold306G002730</name>
    <name evidence="8" type="ORF">E6C27_scaffold67G004840</name>
</gene>
<keyword evidence="1" id="KW-0808">Transferase</keyword>
<evidence type="ECO:0000256" key="2">
    <source>
        <dbReference type="ARBA" id="ARBA00022695"/>
    </source>
</evidence>
<dbReference type="PANTHER" id="PTHR47188">
    <property type="entry name" value="PROTEIN TAR1"/>
    <property type="match status" value="1"/>
</dbReference>
<keyword evidence="6" id="KW-0695">RNA-directed DNA polymerase</keyword>
<dbReference type="Proteomes" id="UP000321393">
    <property type="component" value="Unassembled WGS sequence"/>
</dbReference>
<dbReference type="InterPro" id="IPR043502">
    <property type="entry name" value="DNA/RNA_pol_sf"/>
</dbReference>
<evidence type="ECO:0000259" key="7">
    <source>
        <dbReference type="Pfam" id="PF17917"/>
    </source>
</evidence>
<proteinExistence type="predicted"/>
<evidence type="ECO:0000256" key="5">
    <source>
        <dbReference type="ARBA" id="ARBA00022801"/>
    </source>
</evidence>
<organism evidence="8 10">
    <name type="scientific">Cucumis melo var. makuwa</name>
    <name type="common">Oriental melon</name>
    <dbReference type="NCBI Taxonomy" id="1194695"/>
    <lineage>
        <taxon>Eukaryota</taxon>
        <taxon>Viridiplantae</taxon>
        <taxon>Streptophyta</taxon>
        <taxon>Embryophyta</taxon>
        <taxon>Tracheophyta</taxon>
        <taxon>Spermatophyta</taxon>
        <taxon>Magnoliopsida</taxon>
        <taxon>eudicotyledons</taxon>
        <taxon>Gunneridae</taxon>
        <taxon>Pentapetalae</taxon>
        <taxon>rosids</taxon>
        <taxon>fabids</taxon>
        <taxon>Cucurbitales</taxon>
        <taxon>Cucurbitaceae</taxon>
        <taxon>Benincaseae</taxon>
        <taxon>Cucumis</taxon>
    </lineage>
</organism>
<dbReference type="GO" id="GO:0043457">
    <property type="term" value="P:regulation of cellular respiration"/>
    <property type="evidence" value="ECO:0007669"/>
    <property type="project" value="InterPro"/>
</dbReference>
<dbReference type="EMBL" id="SSTE01016227">
    <property type="protein sequence ID" value="KAA0042031.1"/>
    <property type="molecule type" value="Genomic_DNA"/>
</dbReference>
<dbReference type="Pfam" id="PF17917">
    <property type="entry name" value="RT_RNaseH"/>
    <property type="match status" value="1"/>
</dbReference>
<evidence type="ECO:0000313" key="11">
    <source>
        <dbReference type="Proteomes" id="UP000321947"/>
    </source>
</evidence>
<evidence type="ECO:0000256" key="1">
    <source>
        <dbReference type="ARBA" id="ARBA00022679"/>
    </source>
</evidence>
<dbReference type="InterPro" id="IPR044792">
    <property type="entry name" value="TAR1"/>
</dbReference>
<dbReference type="GO" id="GO:0004519">
    <property type="term" value="F:endonuclease activity"/>
    <property type="evidence" value="ECO:0007669"/>
    <property type="project" value="UniProtKB-KW"/>
</dbReference>
<evidence type="ECO:0000256" key="4">
    <source>
        <dbReference type="ARBA" id="ARBA00022759"/>
    </source>
</evidence>
<dbReference type="SUPFAM" id="SSF56672">
    <property type="entry name" value="DNA/RNA polymerases"/>
    <property type="match status" value="1"/>
</dbReference>
<keyword evidence="2" id="KW-0548">Nucleotidyltransferase</keyword>
<comment type="caution">
    <text evidence="8">The sequence shown here is derived from an EMBL/GenBank/DDBJ whole genome shotgun (WGS) entry which is preliminary data.</text>
</comment>
<accession>A0A5A7TKF0</accession>
<dbReference type="GO" id="GO:0003964">
    <property type="term" value="F:RNA-directed DNA polymerase activity"/>
    <property type="evidence" value="ECO:0007669"/>
    <property type="project" value="UniProtKB-KW"/>
</dbReference>
<dbReference type="EMBL" id="SSTD01007940">
    <property type="protein sequence ID" value="TYK17967.1"/>
    <property type="molecule type" value="Genomic_DNA"/>
</dbReference>
<evidence type="ECO:0000256" key="3">
    <source>
        <dbReference type="ARBA" id="ARBA00022722"/>
    </source>
</evidence>
<dbReference type="PANTHER" id="PTHR47188:SF1">
    <property type="entry name" value="PROTEIN TAR1"/>
    <property type="match status" value="1"/>
</dbReference>
<evidence type="ECO:0000256" key="6">
    <source>
        <dbReference type="ARBA" id="ARBA00022918"/>
    </source>
</evidence>
<evidence type="ECO:0000313" key="8">
    <source>
        <dbReference type="EMBL" id="KAA0042031.1"/>
    </source>
</evidence>
<sequence>MREPRYPLSRVVVSNRTRMLYPPYVEVKVRGRRIHFMFLGATCIGVLFRRVGRGGGIDNDPFTGSPMETLLRLLLPLNDKTCKFPRVESNAFVVVFHKSKNFTSDYGIRMPPTVLVNHCFYLEEAEARPGQLRPGAHRRQKERANRCSTQGKEYVIYCDALRQGLCCVLMQEGKVIASGLRQFKKHESNYSTHDFEIEVVVLALKI</sequence>
<dbReference type="GO" id="GO:0016787">
    <property type="term" value="F:hydrolase activity"/>
    <property type="evidence" value="ECO:0007669"/>
    <property type="project" value="UniProtKB-KW"/>
</dbReference>
<keyword evidence="5" id="KW-0378">Hydrolase</keyword>
<name>A0A5A7TKF0_CUCMM</name>
<dbReference type="AlphaFoldDB" id="A0A5A7TKF0"/>
<dbReference type="OrthoDB" id="111931at2759"/>
<keyword evidence="3" id="KW-0540">Nuclease</keyword>
<dbReference type="InterPro" id="IPR041373">
    <property type="entry name" value="RT_RNaseH"/>
</dbReference>
<evidence type="ECO:0000313" key="10">
    <source>
        <dbReference type="Proteomes" id="UP000321393"/>
    </source>
</evidence>
<keyword evidence="4" id="KW-0255">Endonuclease</keyword>
<dbReference type="Proteomes" id="UP000321947">
    <property type="component" value="Unassembled WGS sequence"/>
</dbReference>
<feature type="domain" description="Reverse transcriptase RNase H-like" evidence="7">
    <location>
        <begin position="151"/>
        <end position="205"/>
    </location>
</feature>
<reference evidence="10 11" key="1">
    <citation type="submission" date="2019-08" db="EMBL/GenBank/DDBJ databases">
        <title>Draft genome sequences of two oriental melons (Cucumis melo L. var makuwa).</title>
        <authorList>
            <person name="Kwon S.-Y."/>
        </authorList>
    </citation>
    <scope>NUCLEOTIDE SEQUENCE [LARGE SCALE GENOMIC DNA]</scope>
    <source>
        <strain evidence="11">cv. Chang Bougi</strain>
        <strain evidence="10">cv. SW 3</strain>
        <tissue evidence="8">Leaf</tissue>
    </source>
</reference>